<dbReference type="EMBL" id="UOFI01000137">
    <property type="protein sequence ID" value="VAW68765.1"/>
    <property type="molecule type" value="Genomic_DNA"/>
</dbReference>
<dbReference type="SUPFAM" id="SSF52833">
    <property type="entry name" value="Thioredoxin-like"/>
    <property type="match status" value="2"/>
</dbReference>
<organism evidence="2">
    <name type="scientific">hydrothermal vent metagenome</name>
    <dbReference type="NCBI Taxonomy" id="652676"/>
    <lineage>
        <taxon>unclassified sequences</taxon>
        <taxon>metagenomes</taxon>
        <taxon>ecological metagenomes</taxon>
    </lineage>
</organism>
<dbReference type="InterPro" id="IPR036249">
    <property type="entry name" value="Thioredoxin-like_sf"/>
</dbReference>
<protein>
    <recommendedName>
        <fullName evidence="1">Thioredoxin domain-containing protein</fullName>
    </recommendedName>
</protein>
<proteinExistence type="predicted"/>
<name>A0A3B0XK16_9ZZZZ</name>
<reference evidence="2" key="1">
    <citation type="submission" date="2018-06" db="EMBL/GenBank/DDBJ databases">
        <authorList>
            <person name="Zhirakovskaya E."/>
        </authorList>
    </citation>
    <scope>NUCLEOTIDE SEQUENCE</scope>
</reference>
<dbReference type="GO" id="GO:0016491">
    <property type="term" value="F:oxidoreductase activity"/>
    <property type="evidence" value="ECO:0007669"/>
    <property type="project" value="InterPro"/>
</dbReference>
<dbReference type="InterPro" id="IPR050553">
    <property type="entry name" value="Thioredoxin_ResA/DsbE_sf"/>
</dbReference>
<accession>A0A3B0XK16</accession>
<feature type="domain" description="Thioredoxin" evidence="1">
    <location>
        <begin position="21"/>
        <end position="164"/>
    </location>
</feature>
<dbReference type="CDD" id="cd02966">
    <property type="entry name" value="TlpA_like_family"/>
    <property type="match status" value="1"/>
</dbReference>
<dbReference type="InterPro" id="IPR013740">
    <property type="entry name" value="Redoxin"/>
</dbReference>
<evidence type="ECO:0000313" key="2">
    <source>
        <dbReference type="EMBL" id="VAW68765.1"/>
    </source>
</evidence>
<dbReference type="Pfam" id="PF08534">
    <property type="entry name" value="Redoxin"/>
    <property type="match status" value="1"/>
</dbReference>
<dbReference type="PROSITE" id="PS51352">
    <property type="entry name" value="THIOREDOXIN_2"/>
    <property type="match status" value="1"/>
</dbReference>
<evidence type="ECO:0000259" key="1">
    <source>
        <dbReference type="PROSITE" id="PS51352"/>
    </source>
</evidence>
<dbReference type="Gene3D" id="3.40.30.10">
    <property type="entry name" value="Glutaredoxin"/>
    <property type="match status" value="2"/>
</dbReference>
<dbReference type="AlphaFoldDB" id="A0A3B0XK16"/>
<dbReference type="InterPro" id="IPR013766">
    <property type="entry name" value="Thioredoxin_domain"/>
</dbReference>
<dbReference type="PANTHER" id="PTHR42852:SF17">
    <property type="entry name" value="THIOREDOXIN-LIKE PROTEIN HI_1115"/>
    <property type="match status" value="1"/>
</dbReference>
<gene>
    <name evidence="2" type="ORF">MNBD_GAMMA09-3530</name>
</gene>
<dbReference type="PANTHER" id="PTHR42852">
    <property type="entry name" value="THIOL:DISULFIDE INTERCHANGE PROTEIN DSBE"/>
    <property type="match status" value="1"/>
</dbReference>
<sequence>MIKFTLLRLFFIVVFTLPGTATNAETVKLFEIPIKTIDGTVFKLSDFKGRKPVYLKYWASWCQPCRKQMPHLQHTFEKYGDDIEVIAVNISMNDTADAIKQTIDEFNLSLPVVIDENSRLSQAFNLLATPYHILLDINGNVVHKGHDVSVELNNKIRLLSKQKAVNLPEVELEWSTASPLNLNLDKNSISLLFFSSTWCDWYLKDSRPDMSANCINAQKQTNKLHEQYPQFNWQGVLTRLWTGNKELKEYQKKYKIKYSMAIDETNSAFLTYKVKRFPALIAIKNGKEIFRLSDFSDPTLLNDGLKKLKNM</sequence>